<reference evidence="1" key="1">
    <citation type="submission" date="2024-02" db="EMBL/GenBank/DDBJ databases">
        <title>Genome sequences of strain Gemmobacter sp. JM10B15.</title>
        <authorList>
            <person name="Zhang M."/>
        </authorList>
    </citation>
    <scope>NUCLEOTIDE SEQUENCE</scope>
    <source>
        <strain evidence="1">JM10B15</strain>
    </source>
</reference>
<comment type="caution">
    <text evidence="1">The sequence shown here is derived from an EMBL/GenBank/DDBJ whole genome shotgun (WGS) entry which is preliminary data.</text>
</comment>
<evidence type="ECO:0000313" key="2">
    <source>
        <dbReference type="Proteomes" id="UP001431963"/>
    </source>
</evidence>
<dbReference type="EMBL" id="JBALHR010000006">
    <property type="protein sequence ID" value="MEH7828731.1"/>
    <property type="molecule type" value="Genomic_DNA"/>
</dbReference>
<dbReference type="Proteomes" id="UP001431963">
    <property type="component" value="Unassembled WGS sequence"/>
</dbReference>
<organism evidence="1 2">
    <name type="scientific">Gemmobacter denitrificans</name>
    <dbReference type="NCBI Taxonomy" id="3123040"/>
    <lineage>
        <taxon>Bacteria</taxon>
        <taxon>Pseudomonadati</taxon>
        <taxon>Pseudomonadota</taxon>
        <taxon>Alphaproteobacteria</taxon>
        <taxon>Rhodobacterales</taxon>
        <taxon>Paracoccaceae</taxon>
        <taxon>Gemmobacter</taxon>
    </lineage>
</organism>
<protein>
    <submittedName>
        <fullName evidence="1">Uncharacterized protein</fullName>
    </submittedName>
</protein>
<evidence type="ECO:0000313" key="1">
    <source>
        <dbReference type="EMBL" id="MEH7828731.1"/>
    </source>
</evidence>
<keyword evidence="2" id="KW-1185">Reference proteome</keyword>
<name>A0ABU8BVL2_9RHOB</name>
<proteinExistence type="predicted"/>
<sequence length="66" mass="7415">MIALPVEVLAEYRTEIAAEFEAYFASVSVHIACLDEERTRAMEEARSATEAYTRLLSSPPVRKDLP</sequence>
<gene>
    <name evidence="1" type="ORF">V6590_11255</name>
</gene>
<accession>A0ABU8BVL2</accession>
<dbReference type="RefSeq" id="WP_335422981.1">
    <property type="nucleotide sequence ID" value="NZ_JBALHR010000006.1"/>
</dbReference>